<gene>
    <name evidence="2" type="ORF">UFOPK3522_01303</name>
</gene>
<organism evidence="2">
    <name type="scientific">freshwater metagenome</name>
    <dbReference type="NCBI Taxonomy" id="449393"/>
    <lineage>
        <taxon>unclassified sequences</taxon>
        <taxon>metagenomes</taxon>
        <taxon>ecological metagenomes</taxon>
    </lineage>
</organism>
<sequence length="63" mass="6525">MDALERVSGGRRDGLACADATGQRDHADPLVANDLLAGLAGAQNDVEGTFGKVLLHHLGEPEC</sequence>
<reference evidence="2" key="1">
    <citation type="submission" date="2020-05" db="EMBL/GenBank/DDBJ databases">
        <authorList>
            <person name="Chiriac C."/>
            <person name="Salcher M."/>
            <person name="Ghai R."/>
            <person name="Kavagutti S V."/>
        </authorList>
    </citation>
    <scope>NUCLEOTIDE SEQUENCE</scope>
</reference>
<feature type="compositionally biased region" description="Basic and acidic residues" evidence="1">
    <location>
        <begin position="1"/>
        <end position="14"/>
    </location>
</feature>
<feature type="region of interest" description="Disordered" evidence="1">
    <location>
        <begin position="1"/>
        <end position="23"/>
    </location>
</feature>
<evidence type="ECO:0000256" key="1">
    <source>
        <dbReference type="SAM" id="MobiDB-lite"/>
    </source>
</evidence>
<evidence type="ECO:0000313" key="2">
    <source>
        <dbReference type="EMBL" id="CAB4346242.1"/>
    </source>
</evidence>
<accession>A0A6J5ZXY4</accession>
<dbReference type="EMBL" id="CAESAO010000133">
    <property type="protein sequence ID" value="CAB4346242.1"/>
    <property type="molecule type" value="Genomic_DNA"/>
</dbReference>
<dbReference type="AlphaFoldDB" id="A0A6J5ZXY4"/>
<proteinExistence type="predicted"/>
<name>A0A6J5ZXY4_9ZZZZ</name>
<protein>
    <submittedName>
        <fullName evidence="2">Unannotated protein</fullName>
    </submittedName>
</protein>